<dbReference type="AlphaFoldDB" id="A0A150LLU8"/>
<protein>
    <submittedName>
        <fullName evidence="1">Uncharacterized protein</fullName>
    </submittedName>
</protein>
<dbReference type="Proteomes" id="UP000075455">
    <property type="component" value="Unassembled WGS sequence"/>
</dbReference>
<reference evidence="1 2" key="1">
    <citation type="submission" date="2016-01" db="EMBL/GenBank/DDBJ databases">
        <title>Draft Genome Sequences of Seven Thermophilic Sporeformers Isolated from Foods.</title>
        <authorList>
            <person name="Berendsen E.M."/>
            <person name="Wells-Bennik M.H."/>
            <person name="Krawcyk A.O."/>
            <person name="De Jong A."/>
            <person name="Holsappel S."/>
            <person name="Eijlander R.T."/>
            <person name="Kuipers O.P."/>
        </authorList>
    </citation>
    <scope>NUCLEOTIDE SEQUENCE [LARGE SCALE GENOMIC DNA]</scope>
    <source>
        <strain evidence="1 2">B4119</strain>
    </source>
</reference>
<name>A0A150LLU8_9BACL</name>
<dbReference type="STRING" id="81408.B4119_0935"/>
<sequence length="38" mass="4625">MQVRKRCFAESSGTCLYKYLATKGFDCKWRRRRTLNNH</sequence>
<proteinExistence type="predicted"/>
<evidence type="ECO:0000313" key="1">
    <source>
        <dbReference type="EMBL" id="KYD13311.1"/>
    </source>
</evidence>
<comment type="caution">
    <text evidence="1">The sequence shown here is derived from an EMBL/GenBank/DDBJ whole genome shotgun (WGS) entry which is preliminary data.</text>
</comment>
<accession>A0A150LLU8</accession>
<evidence type="ECO:0000313" key="2">
    <source>
        <dbReference type="Proteomes" id="UP000075455"/>
    </source>
</evidence>
<organism evidence="1 2">
    <name type="scientific">Saccharococcus caldoxylosilyticus</name>
    <dbReference type="NCBI Taxonomy" id="81408"/>
    <lineage>
        <taxon>Bacteria</taxon>
        <taxon>Bacillati</taxon>
        <taxon>Bacillota</taxon>
        <taxon>Bacilli</taxon>
        <taxon>Bacillales</taxon>
        <taxon>Anoxybacillaceae</taxon>
        <taxon>Saccharococcus</taxon>
    </lineage>
</organism>
<dbReference type="EMBL" id="LQYS01000049">
    <property type="protein sequence ID" value="KYD13311.1"/>
    <property type="molecule type" value="Genomic_DNA"/>
</dbReference>
<gene>
    <name evidence="1" type="ORF">B4119_0935</name>
</gene>